<feature type="domain" description="HAT C-terminal dimerisation" evidence="1">
    <location>
        <begin position="14"/>
        <end position="78"/>
    </location>
</feature>
<accession>A0AAQ3PVC4</accession>
<dbReference type="AlphaFoldDB" id="A0AAQ3PVC4"/>
<dbReference type="SUPFAM" id="SSF53098">
    <property type="entry name" value="Ribonuclease H-like"/>
    <property type="match status" value="1"/>
</dbReference>
<evidence type="ECO:0000313" key="3">
    <source>
        <dbReference type="Proteomes" id="UP001341281"/>
    </source>
</evidence>
<keyword evidence="3" id="KW-1185">Reference proteome</keyword>
<evidence type="ECO:0000259" key="1">
    <source>
        <dbReference type="Pfam" id="PF05699"/>
    </source>
</evidence>
<protein>
    <recommendedName>
        <fullName evidence="1">HAT C-terminal dimerisation domain-containing protein</fullName>
    </recommendedName>
</protein>
<gene>
    <name evidence="2" type="ORF">U9M48_004744</name>
</gene>
<proteinExistence type="predicted"/>
<dbReference type="GO" id="GO:0046983">
    <property type="term" value="F:protein dimerization activity"/>
    <property type="evidence" value="ECO:0007669"/>
    <property type="project" value="InterPro"/>
</dbReference>
<organism evidence="2 3">
    <name type="scientific">Paspalum notatum var. saurae</name>
    <dbReference type="NCBI Taxonomy" id="547442"/>
    <lineage>
        <taxon>Eukaryota</taxon>
        <taxon>Viridiplantae</taxon>
        <taxon>Streptophyta</taxon>
        <taxon>Embryophyta</taxon>
        <taxon>Tracheophyta</taxon>
        <taxon>Spermatophyta</taxon>
        <taxon>Magnoliopsida</taxon>
        <taxon>Liliopsida</taxon>
        <taxon>Poales</taxon>
        <taxon>Poaceae</taxon>
        <taxon>PACMAD clade</taxon>
        <taxon>Panicoideae</taxon>
        <taxon>Andropogonodae</taxon>
        <taxon>Paspaleae</taxon>
        <taxon>Paspalinae</taxon>
        <taxon>Paspalum</taxon>
    </lineage>
</organism>
<dbReference type="Pfam" id="PF05699">
    <property type="entry name" value="Dimer_Tnp_hAT"/>
    <property type="match status" value="1"/>
</dbReference>
<reference evidence="2 3" key="1">
    <citation type="submission" date="2024-02" db="EMBL/GenBank/DDBJ databases">
        <title>High-quality chromosome-scale genome assembly of Pensacola bahiagrass (Paspalum notatum Flugge var. saurae).</title>
        <authorList>
            <person name="Vega J.M."/>
            <person name="Podio M."/>
            <person name="Orjuela J."/>
            <person name="Siena L.A."/>
            <person name="Pessino S.C."/>
            <person name="Combes M.C."/>
            <person name="Mariac C."/>
            <person name="Albertini E."/>
            <person name="Pupilli F."/>
            <person name="Ortiz J.P.A."/>
            <person name="Leblanc O."/>
        </authorList>
    </citation>
    <scope>NUCLEOTIDE SEQUENCE [LARGE SCALE GENOMIC DNA]</scope>
    <source>
        <strain evidence="2">R1</strain>
        <tissue evidence="2">Leaf</tissue>
    </source>
</reference>
<dbReference type="PANTHER" id="PTHR23272:SF161">
    <property type="entry name" value="ZINC FINGER BED DOMAIN-CONTAINING PROTEIN RICESLEEPER 1-LIKE"/>
    <property type="match status" value="1"/>
</dbReference>
<dbReference type="EMBL" id="CP144745">
    <property type="protein sequence ID" value="WVZ53856.1"/>
    <property type="molecule type" value="Genomic_DNA"/>
</dbReference>
<evidence type="ECO:0000313" key="2">
    <source>
        <dbReference type="EMBL" id="WVZ53856.1"/>
    </source>
</evidence>
<dbReference type="InterPro" id="IPR012337">
    <property type="entry name" value="RNaseH-like_sf"/>
</dbReference>
<dbReference type="Proteomes" id="UP001341281">
    <property type="component" value="Chromosome 01"/>
</dbReference>
<sequence length="133" mass="15770">MALGHEFRSCPEKYDDDFDILNWWRDIKITYPVLSILAKDILSREFGVSFSLVSRVIEERRRRLAPNMVEMLSLVKDWEEADAGRNTPPRTKLRWRHLKTCSLMETKFEPVWLCNELIEPWFLTRGWLCVGPG</sequence>
<dbReference type="InterPro" id="IPR008906">
    <property type="entry name" value="HATC_C_dom"/>
</dbReference>
<dbReference type="PANTHER" id="PTHR23272">
    <property type="entry name" value="BED FINGER-RELATED"/>
    <property type="match status" value="1"/>
</dbReference>
<name>A0AAQ3PVC4_PASNO</name>